<keyword evidence="3" id="KW-0132">Cell division</keyword>
<dbReference type="InterPro" id="IPR010935">
    <property type="entry name" value="SMC_hinge"/>
</dbReference>
<dbReference type="SUPFAM" id="SSF52540">
    <property type="entry name" value="P-loop containing nucleoside triphosphate hydrolases"/>
    <property type="match status" value="2"/>
</dbReference>
<dbReference type="Gene3D" id="1.20.1060.20">
    <property type="match status" value="1"/>
</dbReference>
<keyword evidence="7 12" id="KW-0175">Coiled coil</keyword>
<feature type="compositionally biased region" description="Polar residues" evidence="13">
    <location>
        <begin position="15"/>
        <end position="32"/>
    </location>
</feature>
<feature type="coiled-coil region" evidence="12">
    <location>
        <begin position="471"/>
        <end position="607"/>
    </location>
</feature>
<dbReference type="PANTHER" id="PTHR18937:SF172">
    <property type="entry name" value="STRUCTURAL MAINTENANCE OF CHROMOSOMES PROTEIN"/>
    <property type="match status" value="1"/>
</dbReference>
<sequence>MQVDQEPKNKKLKTLVSTPTPNKEQSNPNSISPRKGKDTTGNNDSKTNDNVFIITSPIDHTTMQTPQMAKVLDTEAASATQPRKLVLGSPEHRFAFSQPVKMPSTEVKLPSGQVPNLREDSLPPLTQTDGLEERGRRSTMKVYTQSPPKSPNRSPTRTLELIKLSPTKKSRLELQRLYDAQRAKTSKKERLFIHQLVLNNFKSYAGSQVVGPFDPSFSAVVGPNGSGKSNVIDSMLFVFGFRANKMRQDRLSDLIHKSEQFPNLNSCSVEVYFRYAVDKEGKNTEIVPDKELIVERKAFKNNSSKYFIDRRESNYTEVTKRLREEGIDLDHKRFLILQGEVENIAQMKPKAEKESDDGLLEYLEDIIGTAKYKPLIEENTIKIEQLNDVCIEKKNRFDFVAKEKESLESDKDKALEFIEKEKQLVIEKATMTQYELYQNDQKIHSTLTKLNEFNHDINKRKLENNALLDSKTTIANELEALKHKLDDLKNEIKKLTNQNREFNTIKVSNEEILKNITKKKEMIKNAIEKSQFSVQETENKLADLEHLQNEYDKELVQLQNTIISEKAILNDIKLSLKDKTESISKKINKLEKDLEPWNAEIQKKKSDIKLTEMDITLINESKTKFENHINSIKESIEKLKVSLSEKDNTIIMLDKQHKKILQDIKIGKEECLNAKKKLYEMGKIINTQRQQAQEARSTLLNVENRNKILIELTKLQQSGKISGFHGRLGDLGVIDDKYDTAVSTACPRLNDLVVETVECGQYCLDFIKKNKLGFTRFILLDKINHNIKKISTPENTPRLFDLITPKESKFAAAFFNVMGNTLVANDLKQANRVAYGKKRFRVVTLDGKLIDISGAITGGGNVVASSLLQLKSKKSNHEPIFTEFEVSKMEESLKEKEKSYDIAKETFQEMELELSKLEEKEPQLEIDIAKLKIDVESIRSDIDSKETELQKKLKEKDSMQNDKGQLDKLHAKVKSLNDEIENIMERCKSTNEKVSELKNEIMKIGGSKLQMQNSKVDSILERINILEEKKKKERSNLKKLASVLKRHKRTYETSIVELEKYEKDSKEAHILIDNATGKLQEIDDSLNALKSQKDDLNSEIDNKSQQLQELEKNLNDFKLYELEMSNKTEKLNTLLKALQKTVTKLTNELSGYKLRDVSAILKLLESDAQDKSISIVDNKTETNKHDSSVVAESFSESDDMSENDVNSMNNNLNSDKMDVDHEDKEISRGIPSLSEETLEKLDVSLQHQKIEELQTYVDTTNVNVEVLEEYARRTLEYNNREKDLNEAIQRREDISVKLEDLKKERFGKFMEGFGIISMTLKEMYQMITMGGNAELELVDSLDPFSEGVTFSVMPPKKSWRNITNLSGGEKTLSSLALVFALHKYKPTPLYVMDEIDAALDFRNVSIVANYITERTKNAQFVVISLRNNMFELAKNLVGIYKYENMSKSATMKNNGAHAN</sequence>
<keyword evidence="8" id="KW-0226">DNA condensation</keyword>
<dbReference type="GO" id="GO:0007076">
    <property type="term" value="P:mitotic chromosome condensation"/>
    <property type="evidence" value="ECO:0007669"/>
    <property type="project" value="TreeGrafter"/>
</dbReference>
<accession>A0AAN7WDW3</accession>
<organism evidence="15 16">
    <name type="scientific">Arxiozyma heterogenica</name>
    <dbReference type="NCBI Taxonomy" id="278026"/>
    <lineage>
        <taxon>Eukaryota</taxon>
        <taxon>Fungi</taxon>
        <taxon>Dikarya</taxon>
        <taxon>Ascomycota</taxon>
        <taxon>Saccharomycotina</taxon>
        <taxon>Saccharomycetes</taxon>
        <taxon>Saccharomycetales</taxon>
        <taxon>Saccharomycetaceae</taxon>
        <taxon>Arxiozyma</taxon>
    </lineage>
</organism>
<evidence type="ECO:0000256" key="3">
    <source>
        <dbReference type="ARBA" id="ARBA00022618"/>
    </source>
</evidence>
<dbReference type="InterPro" id="IPR027417">
    <property type="entry name" value="P-loop_NTPase"/>
</dbReference>
<dbReference type="GO" id="GO:0005634">
    <property type="term" value="C:nucleus"/>
    <property type="evidence" value="ECO:0007669"/>
    <property type="project" value="UniProtKB-SubCell"/>
</dbReference>
<dbReference type="GO" id="GO:0016887">
    <property type="term" value="F:ATP hydrolysis activity"/>
    <property type="evidence" value="ECO:0007669"/>
    <property type="project" value="InterPro"/>
</dbReference>
<dbReference type="Pfam" id="PF02463">
    <property type="entry name" value="SMC_N"/>
    <property type="match status" value="2"/>
</dbReference>
<evidence type="ECO:0000256" key="12">
    <source>
        <dbReference type="SAM" id="Coils"/>
    </source>
</evidence>
<keyword evidence="4" id="KW-0547">Nucleotide-binding</keyword>
<dbReference type="InterPro" id="IPR036277">
    <property type="entry name" value="SMC_hinge_sf"/>
</dbReference>
<comment type="caution">
    <text evidence="15">The sequence shown here is derived from an EMBL/GenBank/DDBJ whole genome shotgun (WGS) entry which is preliminary data.</text>
</comment>
<evidence type="ECO:0000313" key="15">
    <source>
        <dbReference type="EMBL" id="KAK5773660.1"/>
    </source>
</evidence>
<keyword evidence="10" id="KW-0131">Cell cycle</keyword>
<name>A0AAN7WDW3_9SACH</name>
<dbReference type="PANTHER" id="PTHR18937">
    <property type="entry name" value="STRUCTURAL MAINTENANCE OF CHROMOSOMES SMC FAMILY MEMBER"/>
    <property type="match status" value="1"/>
</dbReference>
<evidence type="ECO:0000256" key="4">
    <source>
        <dbReference type="ARBA" id="ARBA00022741"/>
    </source>
</evidence>
<feature type="compositionally biased region" description="Polar residues" evidence="13">
    <location>
        <begin position="39"/>
        <end position="50"/>
    </location>
</feature>
<comment type="similarity">
    <text evidence="2">Belongs to the SMC family. SMC4 subfamily.</text>
</comment>
<comment type="subcellular location">
    <subcellularLocation>
        <location evidence="1 11">Nucleus</location>
    </subcellularLocation>
</comment>
<dbReference type="Pfam" id="PF06470">
    <property type="entry name" value="SMC_hinge"/>
    <property type="match status" value="1"/>
</dbReference>
<evidence type="ECO:0000256" key="9">
    <source>
        <dbReference type="ARBA" id="ARBA00023242"/>
    </source>
</evidence>
<evidence type="ECO:0000256" key="8">
    <source>
        <dbReference type="ARBA" id="ARBA00023067"/>
    </source>
</evidence>
<feature type="domain" description="SMC hinge" evidence="14">
    <location>
        <begin position="722"/>
        <end position="834"/>
    </location>
</feature>
<evidence type="ECO:0000256" key="13">
    <source>
        <dbReference type="SAM" id="MobiDB-lite"/>
    </source>
</evidence>
<evidence type="ECO:0000256" key="1">
    <source>
        <dbReference type="ARBA" id="ARBA00004123"/>
    </source>
</evidence>
<evidence type="ECO:0000256" key="10">
    <source>
        <dbReference type="ARBA" id="ARBA00023306"/>
    </source>
</evidence>
<evidence type="ECO:0000256" key="5">
    <source>
        <dbReference type="ARBA" id="ARBA00022776"/>
    </source>
</evidence>
<dbReference type="PIRSF" id="PIRSF005719">
    <property type="entry name" value="SMC"/>
    <property type="match status" value="1"/>
</dbReference>
<dbReference type="GO" id="GO:0000796">
    <property type="term" value="C:condensin complex"/>
    <property type="evidence" value="ECO:0007669"/>
    <property type="project" value="TreeGrafter"/>
</dbReference>
<evidence type="ECO:0000256" key="6">
    <source>
        <dbReference type="ARBA" id="ARBA00022840"/>
    </source>
</evidence>
<protein>
    <recommendedName>
        <fullName evidence="11">Structural maintenance of chromosomes protein</fullName>
    </recommendedName>
</protein>
<dbReference type="SUPFAM" id="SSF75553">
    <property type="entry name" value="Smc hinge domain"/>
    <property type="match status" value="1"/>
</dbReference>
<keyword evidence="16" id="KW-1185">Reference proteome</keyword>
<keyword evidence="5" id="KW-0498">Mitosis</keyword>
<dbReference type="FunFam" id="3.40.50.300:FF:000585">
    <property type="entry name" value="Structural maintenance of chromosomes 4"/>
    <property type="match status" value="1"/>
</dbReference>
<feature type="region of interest" description="Disordered" evidence="13">
    <location>
        <begin position="1182"/>
        <end position="1203"/>
    </location>
</feature>
<feature type="coiled-coil region" evidence="12">
    <location>
        <begin position="886"/>
        <end position="1155"/>
    </location>
</feature>
<keyword evidence="6" id="KW-0067">ATP-binding</keyword>
<gene>
    <name evidence="15" type="ORF">RI543_004968</name>
</gene>
<dbReference type="Gene3D" id="3.30.70.1620">
    <property type="match status" value="1"/>
</dbReference>
<dbReference type="InterPro" id="IPR003395">
    <property type="entry name" value="RecF/RecN/SMC_N"/>
</dbReference>
<dbReference type="Proteomes" id="UP001306508">
    <property type="component" value="Unassembled WGS sequence"/>
</dbReference>
<evidence type="ECO:0000313" key="16">
    <source>
        <dbReference type="Proteomes" id="UP001306508"/>
    </source>
</evidence>
<dbReference type="FunFam" id="3.40.50.300:FF:000481">
    <property type="entry name" value="Structural maintenance of chromosomes 4"/>
    <property type="match status" value="1"/>
</dbReference>
<feature type="compositionally biased region" description="Polar residues" evidence="13">
    <location>
        <begin position="141"/>
        <end position="156"/>
    </location>
</feature>
<feature type="region of interest" description="Disordered" evidence="13">
    <location>
        <begin position="104"/>
        <end position="156"/>
    </location>
</feature>
<dbReference type="Gene3D" id="3.40.50.300">
    <property type="entry name" value="P-loop containing nucleotide triphosphate hydrolases"/>
    <property type="match status" value="2"/>
</dbReference>
<feature type="region of interest" description="Disordered" evidence="13">
    <location>
        <begin position="1"/>
        <end position="50"/>
    </location>
</feature>
<evidence type="ECO:0000256" key="2">
    <source>
        <dbReference type="ARBA" id="ARBA00006005"/>
    </source>
</evidence>
<evidence type="ECO:0000256" key="7">
    <source>
        <dbReference type="ARBA" id="ARBA00023054"/>
    </source>
</evidence>
<dbReference type="SMART" id="SM00968">
    <property type="entry name" value="SMC_hinge"/>
    <property type="match status" value="1"/>
</dbReference>
<keyword evidence="9 11" id="KW-0539">Nucleus</keyword>
<dbReference type="GO" id="GO:0051301">
    <property type="term" value="P:cell division"/>
    <property type="evidence" value="ECO:0007669"/>
    <property type="project" value="UniProtKB-KW"/>
</dbReference>
<reference evidence="16" key="1">
    <citation type="submission" date="2023-07" db="EMBL/GenBank/DDBJ databases">
        <title>A draft genome of Kazachstania heterogenica Y-27499.</title>
        <authorList>
            <person name="Donic C."/>
            <person name="Kralova J.S."/>
            <person name="Fidel L."/>
            <person name="Ben-Dor S."/>
            <person name="Jung S."/>
        </authorList>
    </citation>
    <scope>NUCLEOTIDE SEQUENCE [LARGE SCALE GENOMIC DNA]</scope>
    <source>
        <strain evidence="16">Y27499</strain>
    </source>
</reference>
<dbReference type="GO" id="GO:0005524">
    <property type="term" value="F:ATP binding"/>
    <property type="evidence" value="ECO:0007669"/>
    <property type="project" value="UniProtKB-KW"/>
</dbReference>
<dbReference type="InterPro" id="IPR024704">
    <property type="entry name" value="SMC"/>
</dbReference>
<dbReference type="Gene3D" id="1.10.287.1490">
    <property type="match status" value="2"/>
</dbReference>
<evidence type="ECO:0000256" key="11">
    <source>
        <dbReference type="PIRNR" id="PIRNR005719"/>
    </source>
</evidence>
<evidence type="ECO:0000259" key="14">
    <source>
        <dbReference type="SMART" id="SM00968"/>
    </source>
</evidence>
<proteinExistence type="inferred from homology"/>
<dbReference type="EMBL" id="JAWIZZ010000071">
    <property type="protein sequence ID" value="KAK5773660.1"/>
    <property type="molecule type" value="Genomic_DNA"/>
</dbReference>